<evidence type="ECO:0000313" key="1">
    <source>
        <dbReference type="EMBL" id="OAQ29683.1"/>
    </source>
</evidence>
<dbReference type="EMBL" id="KV442039">
    <property type="protein sequence ID" value="OAQ29683.1"/>
    <property type="molecule type" value="Genomic_DNA"/>
</dbReference>
<dbReference type="AlphaFoldDB" id="A0A197JXL0"/>
<dbReference type="Proteomes" id="UP000078512">
    <property type="component" value="Unassembled WGS sequence"/>
</dbReference>
<keyword evidence="2" id="KW-1185">Reference proteome</keyword>
<gene>
    <name evidence="1" type="ORF">K457DRAFT_18878</name>
</gene>
<protein>
    <submittedName>
        <fullName evidence="1">Uncharacterized protein</fullName>
    </submittedName>
</protein>
<reference evidence="1 2" key="1">
    <citation type="submission" date="2016-05" db="EMBL/GenBank/DDBJ databases">
        <title>Genome sequencing reveals origins of a unique bacterial endosymbiosis in the earliest lineages of terrestrial Fungi.</title>
        <authorList>
            <consortium name="DOE Joint Genome Institute"/>
            <person name="Uehling J."/>
            <person name="Gryganskyi A."/>
            <person name="Hameed K."/>
            <person name="Tschaplinski T."/>
            <person name="Misztal P."/>
            <person name="Wu S."/>
            <person name="Desiro A."/>
            <person name="Vande Pol N."/>
            <person name="Du Z.-Y."/>
            <person name="Zienkiewicz A."/>
            <person name="Zienkiewicz K."/>
            <person name="Morin E."/>
            <person name="Tisserant E."/>
            <person name="Splivallo R."/>
            <person name="Hainaut M."/>
            <person name="Henrissat B."/>
            <person name="Ohm R."/>
            <person name="Kuo A."/>
            <person name="Yan J."/>
            <person name="Lipzen A."/>
            <person name="Nolan M."/>
            <person name="Labutti K."/>
            <person name="Barry K."/>
            <person name="Goldstein A."/>
            <person name="Labbe J."/>
            <person name="Schadt C."/>
            <person name="Tuskan G."/>
            <person name="Grigoriev I."/>
            <person name="Martin F."/>
            <person name="Vilgalys R."/>
            <person name="Bonito G."/>
        </authorList>
    </citation>
    <scope>NUCLEOTIDE SEQUENCE [LARGE SCALE GENOMIC DNA]</scope>
    <source>
        <strain evidence="1 2">AG-77</strain>
    </source>
</reference>
<evidence type="ECO:0000313" key="2">
    <source>
        <dbReference type="Proteomes" id="UP000078512"/>
    </source>
</evidence>
<sequence>MVVSLDHKHQHQHQQQATAITLRLRIQYYRRLCLKRDIKGSLFVLSLDALLPPGNTRPLLCCAKRFSLFVIVVFFSGTKFQLVNEVSTDTKPDQDVIGRAVVLKERRRQQWRKDRVKVERRLDPVGHVIATEEGEIEGIVIQDGTVD</sequence>
<proteinExistence type="predicted"/>
<organism evidence="1 2">
    <name type="scientific">Linnemannia elongata AG-77</name>
    <dbReference type="NCBI Taxonomy" id="1314771"/>
    <lineage>
        <taxon>Eukaryota</taxon>
        <taxon>Fungi</taxon>
        <taxon>Fungi incertae sedis</taxon>
        <taxon>Mucoromycota</taxon>
        <taxon>Mortierellomycotina</taxon>
        <taxon>Mortierellomycetes</taxon>
        <taxon>Mortierellales</taxon>
        <taxon>Mortierellaceae</taxon>
        <taxon>Linnemannia</taxon>
    </lineage>
</organism>
<name>A0A197JXL0_9FUNG</name>
<accession>A0A197JXL0</accession>